<keyword evidence="3" id="KW-1133">Transmembrane helix</keyword>
<dbReference type="RefSeq" id="WP_068159911.1">
    <property type="nucleotide sequence ID" value="NZ_JXJX01000001.1"/>
</dbReference>
<dbReference type="Gene3D" id="3.30.700.10">
    <property type="entry name" value="Glycoprotein, Type 4 Pilin"/>
    <property type="match status" value="1"/>
</dbReference>
<feature type="transmembrane region" description="Helical" evidence="3">
    <location>
        <begin position="20"/>
        <end position="41"/>
    </location>
</feature>
<gene>
    <name evidence="4" type="ORF">RU87_GL000054</name>
</gene>
<organism evidence="4 5">
    <name type="scientific">Pseudolactococcus plantarum</name>
    <dbReference type="NCBI Taxonomy" id="1365"/>
    <lineage>
        <taxon>Bacteria</taxon>
        <taxon>Bacillati</taxon>
        <taxon>Bacillota</taxon>
        <taxon>Bacilli</taxon>
        <taxon>Lactobacillales</taxon>
        <taxon>Streptococcaceae</taxon>
        <taxon>Pseudolactococcus</taxon>
    </lineage>
</organism>
<protein>
    <submittedName>
        <fullName evidence="4">Prepilin-type N-terminal cleavage/methylation domain-containing protein</fullName>
    </submittedName>
</protein>
<dbReference type="NCBIfam" id="TIGR02532">
    <property type="entry name" value="IV_pilin_GFxxxE"/>
    <property type="match status" value="1"/>
</dbReference>
<dbReference type="InterPro" id="IPR012902">
    <property type="entry name" value="N_methyl_site"/>
</dbReference>
<dbReference type="GO" id="GO:0030420">
    <property type="term" value="P:establishment of competence for transformation"/>
    <property type="evidence" value="ECO:0007669"/>
    <property type="project" value="UniProtKB-KW"/>
</dbReference>
<dbReference type="Pfam" id="PF07963">
    <property type="entry name" value="N_methyl"/>
    <property type="match status" value="1"/>
</dbReference>
<comment type="subcellular location">
    <subcellularLocation>
        <location evidence="1">Cell surface</location>
    </subcellularLocation>
</comment>
<reference evidence="4 5" key="1">
    <citation type="submission" date="2014-12" db="EMBL/GenBank/DDBJ databases">
        <title>Draft genome sequences of 10 type strains of Lactococcus.</title>
        <authorList>
            <person name="Sun Z."/>
            <person name="Zhong Z."/>
            <person name="Liu W."/>
            <person name="Zhang W."/>
            <person name="Zhang H."/>
        </authorList>
    </citation>
    <scope>NUCLEOTIDE SEQUENCE [LARGE SCALE GENOMIC DNA]</scope>
    <source>
        <strain evidence="4 5">DSM 20686</strain>
    </source>
</reference>
<dbReference type="InterPro" id="IPR045584">
    <property type="entry name" value="Pilin-like"/>
</dbReference>
<dbReference type="SUPFAM" id="SSF54523">
    <property type="entry name" value="Pili subunits"/>
    <property type="match status" value="1"/>
</dbReference>
<comment type="caution">
    <text evidence="4">The sequence shown here is derived from an EMBL/GenBank/DDBJ whole genome shotgun (WGS) entry which is preliminary data.</text>
</comment>
<name>A0A2A5S464_9LACT</name>
<sequence>MNKLALLVKDEEGMTLVELLAVIVILSIVAAIGGVAIAGVIQRSREDARVADVQMLYEAATLAEASDSYISKNTTAGSGTTPAASVTAKMLNTEGYATSVGFLKASNGTTDTSDKVTFKLVAKSGSADKLTMTIPKEVTYAGSKPNKELLDKEAKHIKALTRETLF</sequence>
<keyword evidence="3" id="KW-0472">Membrane</keyword>
<dbReference type="Proteomes" id="UP000242246">
    <property type="component" value="Unassembled WGS sequence"/>
</dbReference>
<evidence type="ECO:0000313" key="4">
    <source>
        <dbReference type="EMBL" id="PCS08231.1"/>
    </source>
</evidence>
<keyword evidence="2" id="KW-0178">Competence</keyword>
<dbReference type="PROSITE" id="PS00409">
    <property type="entry name" value="PROKAR_NTER_METHYL"/>
    <property type="match status" value="1"/>
</dbReference>
<evidence type="ECO:0000256" key="1">
    <source>
        <dbReference type="ARBA" id="ARBA00004241"/>
    </source>
</evidence>
<keyword evidence="3" id="KW-0812">Transmembrane</keyword>
<dbReference type="AlphaFoldDB" id="A0A2A5S464"/>
<accession>A0A2A5S464</accession>
<evidence type="ECO:0000256" key="2">
    <source>
        <dbReference type="ARBA" id="ARBA00023287"/>
    </source>
</evidence>
<dbReference type="GO" id="GO:0009986">
    <property type="term" value="C:cell surface"/>
    <property type="evidence" value="ECO:0007669"/>
    <property type="project" value="UniProtKB-SubCell"/>
</dbReference>
<evidence type="ECO:0000256" key="3">
    <source>
        <dbReference type="SAM" id="Phobius"/>
    </source>
</evidence>
<dbReference type="STRING" id="1348632.GCA_001591745_00166"/>
<dbReference type="EMBL" id="JXJX01000001">
    <property type="protein sequence ID" value="PCS08231.1"/>
    <property type="molecule type" value="Genomic_DNA"/>
</dbReference>
<keyword evidence="5" id="KW-1185">Reference proteome</keyword>
<evidence type="ECO:0000313" key="5">
    <source>
        <dbReference type="Proteomes" id="UP000242246"/>
    </source>
</evidence>
<proteinExistence type="predicted"/>